<comment type="caution">
    <text evidence="5">The sequence shown here is derived from an EMBL/GenBank/DDBJ whole genome shotgun (WGS) entry which is preliminary data.</text>
</comment>
<keyword evidence="3" id="KW-0812">Transmembrane</keyword>
<evidence type="ECO:0000259" key="4">
    <source>
        <dbReference type="SMART" id="SM00906"/>
    </source>
</evidence>
<dbReference type="Proteomes" id="UP000185904">
    <property type="component" value="Unassembled WGS sequence"/>
</dbReference>
<evidence type="ECO:0000256" key="1">
    <source>
        <dbReference type="ARBA" id="ARBA00023242"/>
    </source>
</evidence>
<keyword evidence="1" id="KW-0539">Nucleus</keyword>
<organism evidence="5 6">
    <name type="scientific">Fonsecaea nubica</name>
    <dbReference type="NCBI Taxonomy" id="856822"/>
    <lineage>
        <taxon>Eukaryota</taxon>
        <taxon>Fungi</taxon>
        <taxon>Dikarya</taxon>
        <taxon>Ascomycota</taxon>
        <taxon>Pezizomycotina</taxon>
        <taxon>Eurotiomycetes</taxon>
        <taxon>Chaetothyriomycetidae</taxon>
        <taxon>Chaetothyriales</taxon>
        <taxon>Herpotrichiellaceae</taxon>
        <taxon>Fonsecaea</taxon>
    </lineage>
</organism>
<dbReference type="GO" id="GO:0006351">
    <property type="term" value="P:DNA-templated transcription"/>
    <property type="evidence" value="ECO:0007669"/>
    <property type="project" value="InterPro"/>
</dbReference>
<dbReference type="InterPro" id="IPR050987">
    <property type="entry name" value="AtrR-like"/>
</dbReference>
<feature type="transmembrane region" description="Helical" evidence="3">
    <location>
        <begin position="514"/>
        <end position="532"/>
    </location>
</feature>
<dbReference type="GO" id="GO:0003700">
    <property type="term" value="F:DNA-binding transcription factor activity"/>
    <property type="evidence" value="ECO:0007669"/>
    <property type="project" value="InterPro"/>
</dbReference>
<keyword evidence="6" id="KW-1185">Reference proteome</keyword>
<dbReference type="Pfam" id="PF04082">
    <property type="entry name" value="Fungal_trans"/>
    <property type="match status" value="1"/>
</dbReference>
<sequence>MCYSSCGERPIGHSDETVSGNYIAQSGRTDVAICPSTPSFPLEPESFDIDAHLGDALTSADGIATLHRHVDESTIEPFSSEEALQPPRLPPASERENCALTPHSGNWEHHGPGSWLSICSKPGLAWVSQAVGSIDFGESARDLVSTWTRRLTMEMSALAPQPNSEPEPEMAWAFVNAYFDESFESIYGVVHRPEFEATLSAWLRGESKRNVDAVWHALRKTIYAAGCTIYLPKHSTLSYKEIQSQAWGYFQQALSSLVQILFTPNGILSIRCILAMTFFAGGLGSPSLEYQLCSMAVRLAHAKGIHRQSGSGWSLSADEAKQCNWLFWAVYCCEKHIALRSGRPSLIDDDEISCQVPKDACPGSTIDVPALVAVIQQARILSQVAKRLFSFQALQRSSPVLLEAVRDLDAQLRGWRNCLPDDLKPPDTLGSFSIVDRRRLCRLVLIYYGYYGGLTSIHAAFAYPWISSTLFGHGRMGEGIREQIMASSEIVHGAARNMLVIAKGVEIKPDASQWAAFYFPMLGLINVFIYVLKHPHGASTSSDLALLDIMVGYFANMQFVTEGDMSYPFARDVANLARRTAQKAAEAGKRDIRPGLDSDDNVVLGRQEFQFADMNDNFPSPSDFNFDEWGIFGSVFDEIIVA</sequence>
<keyword evidence="3" id="KW-1133">Transmembrane helix</keyword>
<name>A0A178D3M2_9EURO</name>
<evidence type="ECO:0000313" key="6">
    <source>
        <dbReference type="Proteomes" id="UP000185904"/>
    </source>
</evidence>
<evidence type="ECO:0000313" key="5">
    <source>
        <dbReference type="EMBL" id="OAL36790.1"/>
    </source>
</evidence>
<proteinExistence type="predicted"/>
<dbReference type="PANTHER" id="PTHR46910">
    <property type="entry name" value="TRANSCRIPTION FACTOR PDR1"/>
    <property type="match status" value="1"/>
</dbReference>
<dbReference type="EMBL" id="LVCJ01000019">
    <property type="protein sequence ID" value="OAL36790.1"/>
    <property type="molecule type" value="Genomic_DNA"/>
</dbReference>
<dbReference type="GeneID" id="34587266"/>
<dbReference type="GO" id="GO:0003677">
    <property type="term" value="F:DNA binding"/>
    <property type="evidence" value="ECO:0007669"/>
    <property type="project" value="InterPro"/>
</dbReference>
<dbReference type="AlphaFoldDB" id="A0A178D3M2"/>
<dbReference type="OrthoDB" id="39175at2759"/>
<dbReference type="RefSeq" id="XP_022501802.1">
    <property type="nucleotide sequence ID" value="XM_022642145.1"/>
</dbReference>
<feature type="domain" description="Xylanolytic transcriptional activator regulatory" evidence="4">
    <location>
        <begin position="289"/>
        <end position="363"/>
    </location>
</feature>
<gene>
    <name evidence="5" type="ORF">AYO20_03845</name>
</gene>
<dbReference type="CDD" id="cd12148">
    <property type="entry name" value="fungal_TF_MHR"/>
    <property type="match status" value="1"/>
</dbReference>
<feature type="transmembrane region" description="Helical" evidence="3">
    <location>
        <begin position="445"/>
        <end position="466"/>
    </location>
</feature>
<dbReference type="PANTHER" id="PTHR46910:SF25">
    <property type="entry name" value="ABC-TRANSPORTER-REGULATING TRANSCRIPTION FACTOR"/>
    <property type="match status" value="1"/>
</dbReference>
<protein>
    <recommendedName>
        <fullName evidence="4">Xylanolytic transcriptional activator regulatory domain-containing protein</fullName>
    </recommendedName>
</protein>
<dbReference type="SMART" id="SM00906">
    <property type="entry name" value="Fungal_trans"/>
    <property type="match status" value="1"/>
</dbReference>
<reference evidence="5 6" key="1">
    <citation type="submission" date="2016-03" db="EMBL/GenBank/DDBJ databases">
        <title>The draft genome sequence of Fonsecaea nubica causative agent of cutaneous subcutaneous infection in human host.</title>
        <authorList>
            <person name="Costa F."/>
            <person name="Sybren D.H."/>
            <person name="Raittz R.T."/>
            <person name="Weiss V.A."/>
            <person name="Leao A.C."/>
            <person name="Gomes R."/>
            <person name="De Souza E.M."/>
            <person name="Pedrosa F.O."/>
            <person name="Steffens M.B."/>
            <person name="Bombassaro A."/>
            <person name="Tadra-Sfeir M.Z."/>
            <person name="Moreno L.F."/>
            <person name="Najafzadeh M.J."/>
            <person name="Felipe M.S."/>
            <person name="Teixeira M."/>
            <person name="Sun J."/>
            <person name="Xi L."/>
            <person name="Castro M.A."/>
            <person name="Vicente V.A."/>
        </authorList>
    </citation>
    <scope>NUCLEOTIDE SEQUENCE [LARGE SCALE GENOMIC DNA]</scope>
    <source>
        <strain evidence="5 6">CBS 269.64</strain>
    </source>
</reference>
<keyword evidence="3" id="KW-0472">Membrane</keyword>
<dbReference type="InterPro" id="IPR007219">
    <property type="entry name" value="XnlR_reg_dom"/>
</dbReference>
<accession>A0A178D3M2</accession>
<evidence type="ECO:0000256" key="3">
    <source>
        <dbReference type="SAM" id="Phobius"/>
    </source>
</evidence>
<feature type="region of interest" description="Disordered" evidence="2">
    <location>
        <begin position="74"/>
        <end position="97"/>
    </location>
</feature>
<dbReference type="GO" id="GO:0008270">
    <property type="term" value="F:zinc ion binding"/>
    <property type="evidence" value="ECO:0007669"/>
    <property type="project" value="InterPro"/>
</dbReference>
<evidence type="ECO:0000256" key="2">
    <source>
        <dbReference type="SAM" id="MobiDB-lite"/>
    </source>
</evidence>